<keyword evidence="3" id="KW-1185">Reference proteome</keyword>
<dbReference type="InParanoid" id="K3ZYR7"/>
<evidence type="ECO:0000313" key="2">
    <source>
        <dbReference type="EnsemblPlants" id="KQL23871"/>
    </source>
</evidence>
<dbReference type="Gramene" id="KQL23871">
    <property type="protein sequence ID" value="KQL23871"/>
    <property type="gene ID" value="SETIT_031749mg"/>
</dbReference>
<reference evidence="2" key="2">
    <citation type="submission" date="2018-08" db="UniProtKB">
        <authorList>
            <consortium name="EnsemblPlants"/>
        </authorList>
    </citation>
    <scope>IDENTIFICATION</scope>
    <source>
        <strain evidence="2">Yugu1</strain>
    </source>
</reference>
<name>K3ZYR7_SETIT</name>
<accession>K3ZYR7</accession>
<dbReference type="AlphaFoldDB" id="K3ZYR7"/>
<sequence>MKNIHIGGVVAGAVGGDHGRDGEDGAEALRHPQHQAGSRSRPPHHLLHLRSRSGPCCWIDYSEGRATAGS</sequence>
<evidence type="ECO:0000313" key="3">
    <source>
        <dbReference type="Proteomes" id="UP000004995"/>
    </source>
</evidence>
<dbReference type="Proteomes" id="UP000004995">
    <property type="component" value="Unassembled WGS sequence"/>
</dbReference>
<dbReference type="HOGENOM" id="CLU_2762611_0_0_1"/>
<organism evidence="2 3">
    <name type="scientific">Setaria italica</name>
    <name type="common">Foxtail millet</name>
    <name type="synonym">Panicum italicum</name>
    <dbReference type="NCBI Taxonomy" id="4555"/>
    <lineage>
        <taxon>Eukaryota</taxon>
        <taxon>Viridiplantae</taxon>
        <taxon>Streptophyta</taxon>
        <taxon>Embryophyta</taxon>
        <taxon>Tracheophyta</taxon>
        <taxon>Spermatophyta</taxon>
        <taxon>Magnoliopsida</taxon>
        <taxon>Liliopsida</taxon>
        <taxon>Poales</taxon>
        <taxon>Poaceae</taxon>
        <taxon>PACMAD clade</taxon>
        <taxon>Panicoideae</taxon>
        <taxon>Panicodae</taxon>
        <taxon>Paniceae</taxon>
        <taxon>Cenchrinae</taxon>
        <taxon>Setaria</taxon>
    </lineage>
</organism>
<protein>
    <submittedName>
        <fullName evidence="2">Uncharacterized protein</fullName>
    </submittedName>
</protein>
<reference evidence="3" key="1">
    <citation type="journal article" date="2012" name="Nat. Biotechnol.">
        <title>Reference genome sequence of the model plant Setaria.</title>
        <authorList>
            <person name="Bennetzen J.L."/>
            <person name="Schmutz J."/>
            <person name="Wang H."/>
            <person name="Percifield R."/>
            <person name="Hawkins J."/>
            <person name="Pontaroli A.C."/>
            <person name="Estep M."/>
            <person name="Feng L."/>
            <person name="Vaughn J.N."/>
            <person name="Grimwood J."/>
            <person name="Jenkins J."/>
            <person name="Barry K."/>
            <person name="Lindquist E."/>
            <person name="Hellsten U."/>
            <person name="Deshpande S."/>
            <person name="Wang X."/>
            <person name="Wu X."/>
            <person name="Mitros T."/>
            <person name="Triplett J."/>
            <person name="Yang X."/>
            <person name="Ye C.Y."/>
            <person name="Mauro-Herrera M."/>
            <person name="Wang L."/>
            <person name="Li P."/>
            <person name="Sharma M."/>
            <person name="Sharma R."/>
            <person name="Ronald P.C."/>
            <person name="Panaud O."/>
            <person name="Kellogg E.A."/>
            <person name="Brutnell T.P."/>
            <person name="Doust A.N."/>
            <person name="Tuskan G.A."/>
            <person name="Rokhsar D."/>
            <person name="Devos K.M."/>
        </authorList>
    </citation>
    <scope>NUCLEOTIDE SEQUENCE [LARGE SCALE GENOMIC DNA]</scope>
    <source>
        <strain evidence="3">cv. Yugu1</strain>
    </source>
</reference>
<evidence type="ECO:0000256" key="1">
    <source>
        <dbReference type="SAM" id="MobiDB-lite"/>
    </source>
</evidence>
<feature type="compositionally biased region" description="Basic and acidic residues" evidence="1">
    <location>
        <begin position="17"/>
        <end position="30"/>
    </location>
</feature>
<proteinExistence type="predicted"/>
<feature type="region of interest" description="Disordered" evidence="1">
    <location>
        <begin position="1"/>
        <end position="48"/>
    </location>
</feature>
<dbReference type="EnsemblPlants" id="KQL23871">
    <property type="protein sequence ID" value="KQL23871"/>
    <property type="gene ID" value="SETIT_031749mg"/>
</dbReference>
<dbReference type="EMBL" id="AGNK02000955">
    <property type="status" value="NOT_ANNOTATED_CDS"/>
    <property type="molecule type" value="Genomic_DNA"/>
</dbReference>